<evidence type="ECO:0000313" key="2">
    <source>
        <dbReference type="Proteomes" id="UP001164929"/>
    </source>
</evidence>
<organism evidence="1 2">
    <name type="scientific">Populus alba x Populus x berolinensis</name>
    <dbReference type="NCBI Taxonomy" id="444605"/>
    <lineage>
        <taxon>Eukaryota</taxon>
        <taxon>Viridiplantae</taxon>
        <taxon>Streptophyta</taxon>
        <taxon>Embryophyta</taxon>
        <taxon>Tracheophyta</taxon>
        <taxon>Spermatophyta</taxon>
        <taxon>Magnoliopsida</taxon>
        <taxon>eudicotyledons</taxon>
        <taxon>Gunneridae</taxon>
        <taxon>Pentapetalae</taxon>
        <taxon>rosids</taxon>
        <taxon>fabids</taxon>
        <taxon>Malpighiales</taxon>
        <taxon>Salicaceae</taxon>
        <taxon>Saliceae</taxon>
        <taxon>Populus</taxon>
    </lineage>
</organism>
<keyword evidence="2" id="KW-1185">Reference proteome</keyword>
<dbReference type="AlphaFoldDB" id="A0AAD6MGB1"/>
<dbReference type="EMBL" id="JAQIZT010000009">
    <property type="protein sequence ID" value="KAJ6985009.1"/>
    <property type="molecule type" value="Genomic_DNA"/>
</dbReference>
<comment type="caution">
    <text evidence="1">The sequence shown here is derived from an EMBL/GenBank/DDBJ whole genome shotgun (WGS) entry which is preliminary data.</text>
</comment>
<evidence type="ECO:0000313" key="1">
    <source>
        <dbReference type="EMBL" id="KAJ6985009.1"/>
    </source>
</evidence>
<sequence>MPWSLLSNFQQVGNGWKKQLHLNCMFNCAVGNPASFLPRERSTISTVDERKCSVQEDDFKAQPKRKW</sequence>
<accession>A0AAD6MGB1</accession>
<reference evidence="1" key="1">
    <citation type="journal article" date="2023" name="Mol. Ecol. Resour.">
        <title>Chromosome-level genome assembly of a triploid poplar Populus alba 'Berolinensis'.</title>
        <authorList>
            <person name="Chen S."/>
            <person name="Yu Y."/>
            <person name="Wang X."/>
            <person name="Wang S."/>
            <person name="Zhang T."/>
            <person name="Zhou Y."/>
            <person name="He R."/>
            <person name="Meng N."/>
            <person name="Wang Y."/>
            <person name="Liu W."/>
            <person name="Liu Z."/>
            <person name="Liu J."/>
            <person name="Guo Q."/>
            <person name="Huang H."/>
            <person name="Sederoff R.R."/>
            <person name="Wang G."/>
            <person name="Qu G."/>
            <person name="Chen S."/>
        </authorList>
    </citation>
    <scope>NUCLEOTIDE SEQUENCE</scope>
    <source>
        <strain evidence="1">SC-2020</strain>
    </source>
</reference>
<gene>
    <name evidence="1" type="ORF">NC653_023109</name>
</gene>
<name>A0AAD6MGB1_9ROSI</name>
<dbReference type="Proteomes" id="UP001164929">
    <property type="component" value="Chromosome 9"/>
</dbReference>
<protein>
    <submittedName>
        <fullName evidence="1">Uncharacterized protein</fullName>
    </submittedName>
</protein>
<proteinExistence type="predicted"/>